<feature type="compositionally biased region" description="Gly residues" evidence="5">
    <location>
        <begin position="824"/>
        <end position="840"/>
    </location>
</feature>
<feature type="compositionally biased region" description="Basic and acidic residues" evidence="5">
    <location>
        <begin position="342"/>
        <end position="469"/>
    </location>
</feature>
<feature type="region of interest" description="Disordered" evidence="5">
    <location>
        <begin position="137"/>
        <end position="156"/>
    </location>
</feature>
<accession>A0AAE0G4E0</accession>
<dbReference type="PANTHER" id="PTHR36968:SF5">
    <property type="entry name" value="HOMEOBOX-DDT DOMAIN PROTEIN RLT2"/>
    <property type="match status" value="1"/>
</dbReference>
<feature type="compositionally biased region" description="Basic residues" evidence="5">
    <location>
        <begin position="1513"/>
        <end position="1527"/>
    </location>
</feature>
<feature type="region of interest" description="Disordered" evidence="5">
    <location>
        <begin position="816"/>
        <end position="914"/>
    </location>
</feature>
<dbReference type="InterPro" id="IPR044977">
    <property type="entry name" value="RLT1-3"/>
</dbReference>
<feature type="region of interest" description="Disordered" evidence="5">
    <location>
        <begin position="168"/>
        <end position="208"/>
    </location>
</feature>
<dbReference type="EMBL" id="LGRX02009810">
    <property type="protein sequence ID" value="KAK3271361.1"/>
    <property type="molecule type" value="Genomic_DNA"/>
</dbReference>
<comment type="subcellular location">
    <subcellularLocation>
        <location evidence="1">Nucleus</location>
    </subcellularLocation>
</comment>
<feature type="compositionally biased region" description="Basic and acidic residues" evidence="5">
    <location>
        <begin position="898"/>
        <end position="907"/>
    </location>
</feature>
<gene>
    <name evidence="8" type="ORF">CYMTET_20286</name>
</gene>
<dbReference type="PANTHER" id="PTHR36968">
    <property type="entry name" value="HOMEOBOX-DDT DOMAIN PROTEIN RLT2"/>
    <property type="match status" value="1"/>
</dbReference>
<dbReference type="CDD" id="cd22249">
    <property type="entry name" value="UDM1_RNF168_RNF169-like"/>
    <property type="match status" value="1"/>
</dbReference>
<evidence type="ECO:0008006" key="10">
    <source>
        <dbReference type="Google" id="ProtNLM"/>
    </source>
</evidence>
<proteinExistence type="predicted"/>
<evidence type="ECO:0000259" key="7">
    <source>
        <dbReference type="PROSITE" id="PS51913"/>
    </source>
</evidence>
<dbReference type="Proteomes" id="UP001190700">
    <property type="component" value="Unassembled WGS sequence"/>
</dbReference>
<keyword evidence="3" id="KW-0539">Nucleus</keyword>
<evidence type="ECO:0000313" key="8">
    <source>
        <dbReference type="EMBL" id="KAK3271361.1"/>
    </source>
</evidence>
<protein>
    <recommendedName>
        <fullName evidence="10">DDT domain-containing protein</fullName>
    </recommendedName>
</protein>
<evidence type="ECO:0000256" key="4">
    <source>
        <dbReference type="SAM" id="Coils"/>
    </source>
</evidence>
<feature type="coiled-coil region" evidence="4">
    <location>
        <begin position="950"/>
        <end position="988"/>
    </location>
</feature>
<feature type="domain" description="DDT" evidence="6">
    <location>
        <begin position="536"/>
        <end position="596"/>
    </location>
</feature>
<evidence type="ECO:0000313" key="9">
    <source>
        <dbReference type="Proteomes" id="UP001190700"/>
    </source>
</evidence>
<sequence length="1584" mass="173339">MYRPDLKMPDLPGPPDTAVDGHHTLLEDPRVEAAHDVHSDGLRESKIEVFGGRPEEEHLIQGLPRPPIFPGHVTDDPRGPPLPFGHHPTLAHSPQPDGHSPSLGHPSALSQHLPLAHHPAVGLHAGSDDAHPSAILAAPLFGQPPPGDNGLSPHTKAPLEWNATWTELQQPSSPPMGEESPLPQVEEGAKVKGKRKPREPVEEPVLTPEELAAEANLIAMVQEKMGADFRSDGPALSMYFDVTPGKGFGSGRGGRGGRGGGRGRGRGGGEGAAGHTGGRRSKITPGGRGKGAAVQPAELAEGDEALLAAEDEVLLEEVKPPAGGRGGRGRGRGPSQAAAEKLAVKEAKRKRMEEAREEKIREEMDKRNRREQEKLQKKEQLEQQKLSEKREKEQRKEQERLRREEEKEQERLQREAARRAEREERERAKEAEKAEKQRLRQEARAAREEERMRLQAERDKARQRAREEAQAGLPDDLYLEEEELRMQMELTERNEGLHPDEDNSDEEMRAEQQIVLPDFPPEELRLTEAKLGNLEPEGFGLLLLVHDFLHNFGGLYGISPCTMGQLRRALADGTHSQVLADMHVSLLKGWMFDAEEAFRVASNMAVQQERTGIAALLDEAWAWGFDPDAWRAHLNVLTWPEVLRQMCVSAGYGTARPKTHSGKKWRMRRQIGGPNGAAGSVMHPDEDIGAGVPPNSALRIPSRFAPGTVKAAAWQVLSKAGATGMTIPKIAERIQREGLRDLRTSKTPEASVATALGRDLVFYRVKPSTYCLRSLYIAAVGDPDVNLPQPSGMVYKELHRAELSARAAQAAKERALVSSSTFRGGVGAPGGGGSGRGEAGGMEKKGRDRSAGGGETNGVDGEEDGEEGRKRREEDGEEGAGGESEEDEDEDDEDDDDDSRRQKKEPESVSPQESWVKSFADEDYNQLSLLDRLRALEAVINGVMEGQTLRNRLDERIAATEQLKLELRREAVEHRKQLKEQMQQALVAAALVADGEADGSPGASVEDPAVQERKRKERHEDVRRQMDEDNPIRTNPIGADRRYNRYFRFKGEVEADEAGAWSATLLVERSDGGRWQSVTTAEQLDALQGCLNPKGVRENHLQRALQRTAPEQLEIIGSLPSVDPMACSPACSYPPPPQCIAKPAPKQAPKFPLKKRGRVAPQLPGVVAETDDAALSPQARASLEAVKYAAALLLKSPDALPREDALRWRAGDDVVRCSWCQEAVRPLEDQHCIYSHQTFSKGSVSLQHWENHTRKAEAAAVAAALEKGIQLVDDGTGETRVLPPPPPHMQKLKALMLDIETVLPARAVGPKDWNRKEWSRGVKLAENVADLRDLEQTLERVLAAESVHESFSRGPVAGSEGDIAAVVPCLEKVADGGSGKATLKLEAQTVHAAPPPGAPWAPGGLPATTAAVALRLLALDAAIFYQERERCLRERAEEYQYSQPPVPLDGWVKSAREALGVHGFAKRAPGDEEEEAEEEMEEEEVEMEVEEGEEVDGGEEEEEEEAYIPPSRAMRKGRSRTGGRSGRRGGGGAGSVGGLRGRRTGQHVAEEDGAMRTPVGTKSRTRETYSSASSDEEGELPRCR</sequence>
<organism evidence="8 9">
    <name type="scientific">Cymbomonas tetramitiformis</name>
    <dbReference type="NCBI Taxonomy" id="36881"/>
    <lineage>
        <taxon>Eukaryota</taxon>
        <taxon>Viridiplantae</taxon>
        <taxon>Chlorophyta</taxon>
        <taxon>Pyramimonadophyceae</taxon>
        <taxon>Pyramimonadales</taxon>
        <taxon>Pyramimonadaceae</taxon>
        <taxon>Cymbomonas</taxon>
    </lineage>
</organism>
<dbReference type="Pfam" id="PF05066">
    <property type="entry name" value="HARE-HTH"/>
    <property type="match status" value="1"/>
</dbReference>
<name>A0AAE0G4E0_9CHLO</name>
<evidence type="ECO:0000256" key="2">
    <source>
        <dbReference type="ARBA" id="ARBA00023163"/>
    </source>
</evidence>
<dbReference type="GO" id="GO:0006357">
    <property type="term" value="P:regulation of transcription by RNA polymerase II"/>
    <property type="evidence" value="ECO:0007669"/>
    <property type="project" value="InterPro"/>
</dbReference>
<evidence type="ECO:0000256" key="5">
    <source>
        <dbReference type="SAM" id="MobiDB-lite"/>
    </source>
</evidence>
<dbReference type="PROSITE" id="PS50827">
    <property type="entry name" value="DDT"/>
    <property type="match status" value="1"/>
</dbReference>
<dbReference type="PROSITE" id="PS51913">
    <property type="entry name" value="HTH_HARE"/>
    <property type="match status" value="1"/>
</dbReference>
<feature type="compositionally biased region" description="Acidic residues" evidence="5">
    <location>
        <begin position="875"/>
        <end position="897"/>
    </location>
</feature>
<reference evidence="8 9" key="1">
    <citation type="journal article" date="2015" name="Genome Biol. Evol.">
        <title>Comparative Genomics of a Bacterivorous Green Alga Reveals Evolutionary Causalities and Consequences of Phago-Mixotrophic Mode of Nutrition.</title>
        <authorList>
            <person name="Burns J.A."/>
            <person name="Paasch A."/>
            <person name="Narechania A."/>
            <person name="Kim E."/>
        </authorList>
    </citation>
    <scope>NUCLEOTIDE SEQUENCE [LARGE SCALE GENOMIC DNA]</scope>
    <source>
        <strain evidence="8 9">PLY_AMNH</strain>
    </source>
</reference>
<feature type="compositionally biased region" description="Gly residues" evidence="5">
    <location>
        <begin position="1528"/>
        <end position="1539"/>
    </location>
</feature>
<dbReference type="InterPro" id="IPR018501">
    <property type="entry name" value="DDT_dom"/>
</dbReference>
<feature type="compositionally biased region" description="Basic and acidic residues" evidence="5">
    <location>
        <begin position="841"/>
        <end position="850"/>
    </location>
</feature>
<feature type="region of interest" description="Disordered" evidence="5">
    <location>
        <begin position="996"/>
        <end position="1036"/>
    </location>
</feature>
<feature type="compositionally biased region" description="Acidic residues" evidence="5">
    <location>
        <begin position="1471"/>
        <end position="1506"/>
    </location>
</feature>
<keyword evidence="9" id="KW-1185">Reference proteome</keyword>
<feature type="compositionally biased region" description="Acidic residues" evidence="5">
    <location>
        <begin position="300"/>
        <end position="315"/>
    </location>
</feature>
<feature type="region of interest" description="Disordered" evidence="5">
    <location>
        <begin position="60"/>
        <end position="110"/>
    </location>
</feature>
<dbReference type="SMART" id="SM00571">
    <property type="entry name" value="DDT"/>
    <property type="match status" value="1"/>
</dbReference>
<feature type="region of interest" description="Disordered" evidence="5">
    <location>
        <begin position="245"/>
        <end position="472"/>
    </location>
</feature>
<feature type="domain" description="HTH HARE-type" evidence="7">
    <location>
        <begin position="707"/>
        <end position="775"/>
    </location>
</feature>
<dbReference type="InterPro" id="IPR007759">
    <property type="entry name" value="Asxl_HARE-HTH"/>
</dbReference>
<evidence type="ECO:0000256" key="3">
    <source>
        <dbReference type="ARBA" id="ARBA00023242"/>
    </source>
</evidence>
<keyword evidence="2" id="KW-0804">Transcription</keyword>
<dbReference type="InterPro" id="IPR028941">
    <property type="entry name" value="WHIM2_dom"/>
</dbReference>
<feature type="region of interest" description="Disordered" evidence="5">
    <location>
        <begin position="1"/>
        <end position="23"/>
    </location>
</feature>
<feature type="compositionally biased region" description="Gly residues" evidence="5">
    <location>
        <begin position="246"/>
        <end position="276"/>
    </location>
</feature>
<dbReference type="GO" id="GO:0005634">
    <property type="term" value="C:nucleus"/>
    <property type="evidence" value="ECO:0007669"/>
    <property type="project" value="UniProtKB-SubCell"/>
</dbReference>
<keyword evidence="4" id="KW-0175">Coiled coil</keyword>
<evidence type="ECO:0000259" key="6">
    <source>
        <dbReference type="PROSITE" id="PS50827"/>
    </source>
</evidence>
<dbReference type="Pfam" id="PF02791">
    <property type="entry name" value="DDT"/>
    <property type="match status" value="1"/>
</dbReference>
<evidence type="ECO:0000256" key="1">
    <source>
        <dbReference type="ARBA" id="ARBA00004123"/>
    </source>
</evidence>
<feature type="compositionally biased region" description="Basic and acidic residues" evidence="5">
    <location>
        <begin position="1010"/>
        <end position="1031"/>
    </location>
</feature>
<comment type="caution">
    <text evidence="8">The sequence shown here is derived from an EMBL/GenBank/DDBJ whole genome shotgun (WGS) entry which is preliminary data.</text>
</comment>
<dbReference type="Pfam" id="PF15613">
    <property type="entry name" value="WSD"/>
    <property type="match status" value="1"/>
</dbReference>
<feature type="region of interest" description="Disordered" evidence="5">
    <location>
        <begin position="1463"/>
        <end position="1584"/>
    </location>
</feature>